<comment type="function">
    <text evidence="6">Catalyzes the conversion of 2 pyruvate molecules into acetolactate in the first common step of the biosynthetic pathway of the branched-amino acids such as leucine, isoleucine, and valine.</text>
</comment>
<proteinExistence type="inferred from homology"/>
<keyword evidence="6" id="KW-0808">Transferase</keyword>
<dbReference type="FunFam" id="3.30.70.1150:FF:000001">
    <property type="entry name" value="Acetolactate synthase small subunit"/>
    <property type="match status" value="1"/>
</dbReference>
<feature type="domain" description="Acetolactate synthase small subunit C-terminal" evidence="7">
    <location>
        <begin position="19"/>
        <end position="93"/>
    </location>
</feature>
<comment type="subunit">
    <text evidence="6">Dimer of large and small chains.</text>
</comment>
<dbReference type="Proteomes" id="UP000000763">
    <property type="component" value="Chromosome 11"/>
</dbReference>
<dbReference type="PANTHER" id="PTHR30239">
    <property type="entry name" value="ACETOLACTATE SYNTHASE SMALL SUBUNIT"/>
    <property type="match status" value="1"/>
</dbReference>
<sequence length="108" mass="12176">KFCLNFQVQDLTHLPFAARELMIIKIAVNTTARRAILDIADIFRAKTVDVSDHTVTLQQLTGDLDKMVALQRMLEPYGICEVARTGRVALRRESGVDSKYLRGFSLPL</sequence>
<protein>
    <recommendedName>
        <fullName evidence="6">Acetolactate synthase small subunit</fullName>
        <shortName evidence="6">AHAS</shortName>
        <shortName evidence="6">ALS</shortName>
        <ecNumber evidence="6">2.2.1.6</ecNumber>
    </recommendedName>
    <alternativeName>
        <fullName evidence="6">Acetohydroxy-acid synthase small subunit</fullName>
    </alternativeName>
</protein>
<reference evidence="8 9" key="1">
    <citation type="journal article" date="2005" name="Nature">
        <title>The map-based sequence of the rice genome.</title>
        <authorList>
            <consortium name="International rice genome sequencing project (IRGSP)"/>
            <person name="Matsumoto T."/>
            <person name="Wu J."/>
            <person name="Kanamori H."/>
            <person name="Katayose Y."/>
            <person name="Fujisawa M."/>
            <person name="Namiki N."/>
            <person name="Mizuno H."/>
            <person name="Yamamoto K."/>
            <person name="Antonio B.A."/>
            <person name="Baba T."/>
            <person name="Sakata K."/>
            <person name="Nagamura Y."/>
            <person name="Aoki H."/>
            <person name="Arikawa K."/>
            <person name="Arita K."/>
            <person name="Bito T."/>
            <person name="Chiden Y."/>
            <person name="Fujitsuka N."/>
            <person name="Fukunaka R."/>
            <person name="Hamada M."/>
            <person name="Harada C."/>
            <person name="Hayashi A."/>
            <person name="Hijishita S."/>
            <person name="Honda M."/>
            <person name="Hosokawa S."/>
            <person name="Ichikawa Y."/>
            <person name="Idonuma A."/>
            <person name="Iijima M."/>
            <person name="Ikeda M."/>
            <person name="Ikeno M."/>
            <person name="Ito K."/>
            <person name="Ito S."/>
            <person name="Ito T."/>
            <person name="Ito Y."/>
            <person name="Ito Y."/>
            <person name="Iwabuchi A."/>
            <person name="Kamiya K."/>
            <person name="Karasawa W."/>
            <person name="Kurita K."/>
            <person name="Katagiri S."/>
            <person name="Kikuta A."/>
            <person name="Kobayashi H."/>
            <person name="Kobayashi N."/>
            <person name="Machita K."/>
            <person name="Maehara T."/>
            <person name="Masukawa M."/>
            <person name="Mizubayashi T."/>
            <person name="Mukai Y."/>
            <person name="Nagasaki H."/>
            <person name="Nagata Y."/>
            <person name="Naito S."/>
            <person name="Nakashima M."/>
            <person name="Nakama Y."/>
            <person name="Nakamichi Y."/>
            <person name="Nakamura M."/>
            <person name="Meguro A."/>
            <person name="Negishi M."/>
            <person name="Ohta I."/>
            <person name="Ohta T."/>
            <person name="Okamoto M."/>
            <person name="Ono N."/>
            <person name="Saji S."/>
            <person name="Sakaguchi M."/>
            <person name="Sakai K."/>
            <person name="Shibata M."/>
            <person name="Shimokawa T."/>
            <person name="Song J."/>
            <person name="Takazaki Y."/>
            <person name="Terasawa K."/>
            <person name="Tsugane M."/>
            <person name="Tsuji K."/>
            <person name="Ueda S."/>
            <person name="Waki K."/>
            <person name="Yamagata H."/>
            <person name="Yamamoto M."/>
            <person name="Yamamoto S."/>
            <person name="Yamane H."/>
            <person name="Yoshiki S."/>
            <person name="Yoshihara R."/>
            <person name="Yukawa K."/>
            <person name="Zhong H."/>
            <person name="Yano M."/>
            <person name="Yuan Q."/>
            <person name="Ouyang S."/>
            <person name="Liu J."/>
            <person name="Jones K.M."/>
            <person name="Gansberger K."/>
            <person name="Moffat K."/>
            <person name="Hill J."/>
            <person name="Bera J."/>
            <person name="Fadrosh D."/>
            <person name="Jin S."/>
            <person name="Johri S."/>
            <person name="Kim M."/>
            <person name="Overton L."/>
            <person name="Reardon M."/>
            <person name="Tsitrin T."/>
            <person name="Vuong H."/>
            <person name="Weaver B."/>
            <person name="Ciecko A."/>
            <person name="Tallon L."/>
            <person name="Jackson J."/>
            <person name="Pai G."/>
            <person name="Aken S.V."/>
            <person name="Utterback T."/>
            <person name="Reidmuller S."/>
            <person name="Feldblyum T."/>
            <person name="Hsiao J."/>
            <person name="Zismann V."/>
            <person name="Iobst S."/>
            <person name="de Vazeille A.R."/>
            <person name="Buell C.R."/>
            <person name="Ying K."/>
            <person name="Li Y."/>
            <person name="Lu T."/>
            <person name="Huang Y."/>
            <person name="Zhao Q."/>
            <person name="Feng Q."/>
            <person name="Zhang L."/>
            <person name="Zhu J."/>
            <person name="Weng Q."/>
            <person name="Mu J."/>
            <person name="Lu Y."/>
            <person name="Fan D."/>
            <person name="Liu Y."/>
            <person name="Guan J."/>
            <person name="Zhang Y."/>
            <person name="Yu S."/>
            <person name="Liu X."/>
            <person name="Zhang Y."/>
            <person name="Hong G."/>
            <person name="Han B."/>
            <person name="Choisne N."/>
            <person name="Demange N."/>
            <person name="Orjeda G."/>
            <person name="Samain S."/>
            <person name="Cattolico L."/>
            <person name="Pelletier E."/>
            <person name="Couloux A."/>
            <person name="Segurens B."/>
            <person name="Wincker P."/>
            <person name="D'Hont A."/>
            <person name="Scarpelli C."/>
            <person name="Weissenbach J."/>
            <person name="Salanoubat M."/>
            <person name="Quetier F."/>
            <person name="Yu Y."/>
            <person name="Kim H.R."/>
            <person name="Rambo T."/>
            <person name="Currie J."/>
            <person name="Collura K."/>
            <person name="Luo M."/>
            <person name="Yang T."/>
            <person name="Ammiraju J.S.S."/>
            <person name="Engler F."/>
            <person name="Soderlund C."/>
            <person name="Wing R.A."/>
            <person name="Palmer L.E."/>
            <person name="de la Bastide M."/>
            <person name="Spiegel L."/>
            <person name="Nascimento L."/>
            <person name="Zutavern T."/>
            <person name="O'Shaughnessy A."/>
            <person name="Dike S."/>
            <person name="Dedhia N."/>
            <person name="Preston R."/>
            <person name="Balija V."/>
            <person name="McCombie W.R."/>
            <person name="Chow T."/>
            <person name="Chen H."/>
            <person name="Chung M."/>
            <person name="Chen C."/>
            <person name="Shaw J."/>
            <person name="Wu H."/>
            <person name="Hsiao K."/>
            <person name="Chao Y."/>
            <person name="Chu M."/>
            <person name="Cheng C."/>
            <person name="Hour A."/>
            <person name="Lee P."/>
            <person name="Lin S."/>
            <person name="Lin Y."/>
            <person name="Liou J."/>
            <person name="Liu S."/>
            <person name="Hsing Y."/>
            <person name="Raghuvanshi S."/>
            <person name="Mohanty A."/>
            <person name="Bharti A.K."/>
            <person name="Gaur A."/>
            <person name="Gupta V."/>
            <person name="Kumar D."/>
            <person name="Ravi V."/>
            <person name="Vij S."/>
            <person name="Kapur A."/>
            <person name="Khurana P."/>
            <person name="Khurana P."/>
            <person name="Khurana J.P."/>
            <person name="Tyagi A.K."/>
            <person name="Gaikwad K."/>
            <person name="Singh A."/>
            <person name="Dalal V."/>
            <person name="Srivastava S."/>
            <person name="Dixit A."/>
            <person name="Pal A.K."/>
            <person name="Ghazi I.A."/>
            <person name="Yadav M."/>
            <person name="Pandit A."/>
            <person name="Bhargava A."/>
            <person name="Sureshbabu K."/>
            <person name="Batra K."/>
            <person name="Sharma T.R."/>
            <person name="Mohapatra T."/>
            <person name="Singh N.K."/>
            <person name="Messing J."/>
            <person name="Nelson A.B."/>
            <person name="Fuks G."/>
            <person name="Kavchok S."/>
            <person name="Keizer G."/>
            <person name="Linton E."/>
            <person name="Llaca V."/>
            <person name="Song R."/>
            <person name="Tanyolac B."/>
            <person name="Young S."/>
            <person name="Ho-Il K."/>
            <person name="Hahn J.H."/>
            <person name="Sangsakoo G."/>
            <person name="Vanavichit A."/>
            <person name="de Mattos Luiz.A.T."/>
            <person name="Zimmer P.D."/>
            <person name="Malone G."/>
            <person name="Dellagostin O."/>
            <person name="de Oliveira A.C."/>
            <person name="Bevan M."/>
            <person name="Bancroft I."/>
            <person name="Minx P."/>
            <person name="Cordum H."/>
            <person name="Wilson R."/>
            <person name="Cheng Z."/>
            <person name="Jin W."/>
            <person name="Jiang J."/>
            <person name="Leong S.A."/>
            <person name="Iwama H."/>
            <person name="Gojobori T."/>
            <person name="Itoh T."/>
            <person name="Niimura Y."/>
            <person name="Fujii Y."/>
            <person name="Habara T."/>
            <person name="Sakai H."/>
            <person name="Sato Y."/>
            <person name="Wilson G."/>
            <person name="Kumar K."/>
            <person name="McCouch S."/>
            <person name="Juretic N."/>
            <person name="Hoen D."/>
            <person name="Wright S."/>
            <person name="Bruskiewich R."/>
            <person name="Bureau T."/>
            <person name="Miyao A."/>
            <person name="Hirochika H."/>
            <person name="Nishikawa T."/>
            <person name="Kadowaki K."/>
            <person name="Sugiura M."/>
            <person name="Burr B."/>
            <person name="Sasaki T."/>
        </authorList>
    </citation>
    <scope>NUCLEOTIDE SEQUENCE [LARGE SCALE GENOMIC DNA]</scope>
    <source>
        <strain evidence="9">cv. Nipponbare</strain>
    </source>
</reference>
<organism evidence="8 9">
    <name type="scientific">Oryza sativa subsp. japonica</name>
    <name type="common">Rice</name>
    <dbReference type="NCBI Taxonomy" id="39947"/>
    <lineage>
        <taxon>Eukaryota</taxon>
        <taxon>Viridiplantae</taxon>
        <taxon>Streptophyta</taxon>
        <taxon>Embryophyta</taxon>
        <taxon>Tracheophyta</taxon>
        <taxon>Spermatophyta</taxon>
        <taxon>Magnoliopsida</taxon>
        <taxon>Liliopsida</taxon>
        <taxon>Poales</taxon>
        <taxon>Poaceae</taxon>
        <taxon>BOP clade</taxon>
        <taxon>Oryzoideae</taxon>
        <taxon>Oryzeae</taxon>
        <taxon>Oryzinae</taxon>
        <taxon>Oryza</taxon>
        <taxon>Oryza sativa</taxon>
    </lineage>
</organism>
<evidence type="ECO:0000256" key="4">
    <source>
        <dbReference type="ARBA" id="ARBA00022605"/>
    </source>
</evidence>
<dbReference type="GO" id="GO:0009097">
    <property type="term" value="P:isoleucine biosynthetic process"/>
    <property type="evidence" value="ECO:0007669"/>
    <property type="project" value="UniProtKB-UniRule"/>
</dbReference>
<evidence type="ECO:0000256" key="6">
    <source>
        <dbReference type="RuleBase" id="RU368092"/>
    </source>
</evidence>
<comment type="similarity">
    <text evidence="3 6">Belongs to the acetolactate synthase small subunit family.</text>
</comment>
<dbReference type="Pfam" id="PF10369">
    <property type="entry name" value="ALS_ss_C"/>
    <property type="match status" value="1"/>
</dbReference>
<dbReference type="EMBL" id="AP008217">
    <property type="protein sequence ID" value="BAF27995.2"/>
    <property type="molecule type" value="Genomic_DNA"/>
</dbReference>
<evidence type="ECO:0000256" key="3">
    <source>
        <dbReference type="ARBA" id="ARBA00006341"/>
    </source>
</evidence>
<evidence type="ECO:0000256" key="1">
    <source>
        <dbReference type="ARBA" id="ARBA00004974"/>
    </source>
</evidence>
<comment type="catalytic activity">
    <reaction evidence="6">
        <text>2 pyruvate + H(+) = (2S)-2-acetolactate + CO2</text>
        <dbReference type="Rhea" id="RHEA:25249"/>
        <dbReference type="ChEBI" id="CHEBI:15361"/>
        <dbReference type="ChEBI" id="CHEBI:15378"/>
        <dbReference type="ChEBI" id="CHEBI:16526"/>
        <dbReference type="ChEBI" id="CHEBI:58476"/>
        <dbReference type="EC" id="2.2.1.6"/>
    </reaction>
</comment>
<evidence type="ECO:0000256" key="2">
    <source>
        <dbReference type="ARBA" id="ARBA00005025"/>
    </source>
</evidence>
<evidence type="ECO:0000313" key="9">
    <source>
        <dbReference type="Proteomes" id="UP000000763"/>
    </source>
</evidence>
<keyword evidence="4 6" id="KW-0028">Amino-acid biosynthesis</keyword>
<dbReference type="HOGENOM" id="CLU_055003_4_0_1"/>
<dbReference type="GO" id="GO:0009099">
    <property type="term" value="P:L-valine biosynthetic process"/>
    <property type="evidence" value="ECO:0007669"/>
    <property type="project" value="UniProtKB-UniRule"/>
</dbReference>
<dbReference type="PANTHER" id="PTHR30239:SF17">
    <property type="entry name" value="ACT DOMAIN-CONTAINING PROTEIN"/>
    <property type="match status" value="1"/>
</dbReference>
<keyword evidence="5 6" id="KW-0100">Branched-chain amino acid biosynthesis</keyword>
<dbReference type="NCBIfam" id="TIGR00119">
    <property type="entry name" value="acolac_sm"/>
    <property type="match status" value="1"/>
</dbReference>
<dbReference type="UniPathway" id="UPA00047">
    <property type="reaction ID" value="UER00055"/>
</dbReference>
<evidence type="ECO:0000256" key="5">
    <source>
        <dbReference type="ARBA" id="ARBA00023304"/>
    </source>
</evidence>
<dbReference type="InterPro" id="IPR045865">
    <property type="entry name" value="ACT-like_dom_sf"/>
</dbReference>
<dbReference type="UniPathway" id="UPA00049">
    <property type="reaction ID" value="UER00059"/>
</dbReference>
<dbReference type="GO" id="GO:1990610">
    <property type="term" value="F:acetolactate synthase regulator activity"/>
    <property type="evidence" value="ECO:0007669"/>
    <property type="project" value="UniProtKB-UniRule"/>
</dbReference>
<evidence type="ECO:0000313" key="8">
    <source>
        <dbReference type="EMBL" id="BAF27995.2"/>
    </source>
</evidence>
<comment type="pathway">
    <text evidence="1 6">Amino-acid biosynthesis; L-isoleucine biosynthesis; L-isoleucine from 2-oxobutanoate: step 1/4.</text>
</comment>
<dbReference type="Gene3D" id="3.30.70.1150">
    <property type="entry name" value="ACT-like. Chain A, domain 2"/>
    <property type="match status" value="1"/>
</dbReference>
<dbReference type="KEGG" id="dosa:Os11g0256000"/>
<feature type="non-terminal residue" evidence="8">
    <location>
        <position position="1"/>
    </location>
</feature>
<reference evidence="9" key="2">
    <citation type="journal article" date="2008" name="Nucleic Acids Res.">
        <title>The rice annotation project database (RAP-DB): 2008 update.</title>
        <authorList>
            <consortium name="The rice annotation project (RAP)"/>
        </authorList>
    </citation>
    <scope>GENOME REANNOTATION</scope>
    <source>
        <strain evidence="9">cv. Nipponbare</strain>
    </source>
</reference>
<evidence type="ECO:0000259" key="7">
    <source>
        <dbReference type="Pfam" id="PF10369"/>
    </source>
</evidence>
<dbReference type="InterPro" id="IPR004789">
    <property type="entry name" value="Acetalactate_synth_ssu"/>
</dbReference>
<gene>
    <name evidence="8" type="ordered locus">Os11g0256000</name>
</gene>
<dbReference type="InterPro" id="IPR019455">
    <property type="entry name" value="Acetolactate_synth_ssu_C"/>
</dbReference>
<accession>Q0ITH5</accession>
<dbReference type="AlphaFoldDB" id="Q0ITH5"/>
<dbReference type="EC" id="2.2.1.6" evidence="6"/>
<dbReference type="GO" id="GO:0003984">
    <property type="term" value="F:acetolactate synthase activity"/>
    <property type="evidence" value="ECO:0007669"/>
    <property type="project" value="UniProtKB-UniRule"/>
</dbReference>
<name>Q0ITH5_ORYSJ</name>
<dbReference type="SUPFAM" id="SSF55021">
    <property type="entry name" value="ACT-like"/>
    <property type="match status" value="1"/>
</dbReference>
<dbReference type="InterPro" id="IPR027271">
    <property type="entry name" value="Acetolactate_synth/TF_NikR_C"/>
</dbReference>
<comment type="pathway">
    <text evidence="2 6">Amino-acid biosynthesis; L-valine biosynthesis; L-valine from pyruvate: step 1/4.</text>
</comment>